<dbReference type="Gene3D" id="1.20.144.10">
    <property type="entry name" value="Phosphatidic acid phosphatase type 2/haloperoxidase"/>
    <property type="match status" value="1"/>
</dbReference>
<dbReference type="CDD" id="cd01610">
    <property type="entry name" value="PAP2_like"/>
    <property type="match status" value="1"/>
</dbReference>
<feature type="transmembrane region" description="Helical" evidence="1">
    <location>
        <begin position="104"/>
        <end position="122"/>
    </location>
</feature>
<gene>
    <name evidence="2" type="ORF">L3049_21360</name>
</gene>
<organism evidence="2 3">
    <name type="scientific">Paralabilibaculum antarcticum</name>
    <dbReference type="NCBI Taxonomy" id="2912572"/>
    <lineage>
        <taxon>Bacteria</taxon>
        <taxon>Pseudomonadati</taxon>
        <taxon>Bacteroidota</taxon>
        <taxon>Bacteroidia</taxon>
        <taxon>Marinilabiliales</taxon>
        <taxon>Marinifilaceae</taxon>
        <taxon>Paralabilibaculum</taxon>
    </lineage>
</organism>
<dbReference type="Proteomes" id="UP001528920">
    <property type="component" value="Unassembled WGS sequence"/>
</dbReference>
<dbReference type="InterPro" id="IPR036938">
    <property type="entry name" value="PAP2/HPO_sf"/>
</dbReference>
<feature type="transmembrane region" description="Helical" evidence="1">
    <location>
        <begin position="37"/>
        <end position="59"/>
    </location>
</feature>
<evidence type="ECO:0000256" key="1">
    <source>
        <dbReference type="SAM" id="Phobius"/>
    </source>
</evidence>
<keyword evidence="1" id="KW-0812">Transmembrane</keyword>
<feature type="transmembrane region" description="Helical" evidence="1">
    <location>
        <begin position="128"/>
        <end position="148"/>
    </location>
</feature>
<accession>A0ABT5VYR4</accession>
<feature type="transmembrane region" description="Helical" evidence="1">
    <location>
        <begin position="180"/>
        <end position="200"/>
    </location>
</feature>
<sequence length="201" mass="22342">MNFARIISGLAHPMLMPLISVFVIFHSGTYLDYTPHVLIRVIYLIVAISTILLPISILPLLKNQNMISDMGLEKRNERLIPLLITTLFYGLGYYMLLKFPITRVVANLQLAAIISILLISLISLKWKISLHMAGIGGFIGMLIGFSFLYSSSLKFIFMIGILVAGLIAYARLKLNLHTPSQVYAGFILGLITVASCLLLMQ</sequence>
<reference evidence="2 3" key="1">
    <citation type="submission" date="2022-01" db="EMBL/GenBank/DDBJ databases">
        <title>Labilibaculum sp. nov, a marine bacterium isolated from Antarctica.</title>
        <authorList>
            <person name="Dai W."/>
        </authorList>
    </citation>
    <scope>NUCLEOTIDE SEQUENCE [LARGE SCALE GENOMIC DNA]</scope>
    <source>
        <strain evidence="2 3">DW002</strain>
    </source>
</reference>
<dbReference type="SUPFAM" id="SSF48317">
    <property type="entry name" value="Acid phosphatase/Vanadium-dependent haloperoxidase"/>
    <property type="match status" value="1"/>
</dbReference>
<keyword evidence="3" id="KW-1185">Reference proteome</keyword>
<dbReference type="EMBL" id="JAKJSC010000013">
    <property type="protein sequence ID" value="MDE5420548.1"/>
    <property type="molecule type" value="Genomic_DNA"/>
</dbReference>
<name>A0ABT5VYR4_9BACT</name>
<dbReference type="RefSeq" id="WP_275111878.1">
    <property type="nucleotide sequence ID" value="NZ_JAKJSC010000013.1"/>
</dbReference>
<proteinExistence type="predicted"/>
<evidence type="ECO:0000313" key="2">
    <source>
        <dbReference type="EMBL" id="MDE5420548.1"/>
    </source>
</evidence>
<keyword evidence="1" id="KW-0472">Membrane</keyword>
<protein>
    <submittedName>
        <fullName evidence="2">Phosphatase PAP2 family protein</fullName>
    </submittedName>
</protein>
<feature type="transmembrane region" description="Helical" evidence="1">
    <location>
        <begin position="155"/>
        <end position="174"/>
    </location>
</feature>
<feature type="transmembrane region" description="Helical" evidence="1">
    <location>
        <begin position="79"/>
        <end position="97"/>
    </location>
</feature>
<comment type="caution">
    <text evidence="2">The sequence shown here is derived from an EMBL/GenBank/DDBJ whole genome shotgun (WGS) entry which is preliminary data.</text>
</comment>
<keyword evidence="1" id="KW-1133">Transmembrane helix</keyword>
<feature type="transmembrane region" description="Helical" evidence="1">
    <location>
        <begin position="6"/>
        <end position="25"/>
    </location>
</feature>
<evidence type="ECO:0000313" key="3">
    <source>
        <dbReference type="Proteomes" id="UP001528920"/>
    </source>
</evidence>